<dbReference type="Proteomes" id="UP000294543">
    <property type="component" value="Unassembled WGS sequence"/>
</dbReference>
<accession>A0A4R4WNU3</accession>
<organism evidence="2 3">
    <name type="scientific">Nonomuraea diastatica</name>
    <dbReference type="NCBI Taxonomy" id="1848329"/>
    <lineage>
        <taxon>Bacteria</taxon>
        <taxon>Bacillati</taxon>
        <taxon>Actinomycetota</taxon>
        <taxon>Actinomycetes</taxon>
        <taxon>Streptosporangiales</taxon>
        <taxon>Streptosporangiaceae</taxon>
        <taxon>Nonomuraea</taxon>
    </lineage>
</organism>
<name>A0A4R4WNU3_9ACTN</name>
<feature type="region of interest" description="Disordered" evidence="1">
    <location>
        <begin position="1"/>
        <end position="25"/>
    </location>
</feature>
<evidence type="ECO:0000313" key="2">
    <source>
        <dbReference type="EMBL" id="TDD18714.1"/>
    </source>
</evidence>
<dbReference type="RefSeq" id="WP_132511531.1">
    <property type="nucleotide sequence ID" value="NZ_SMKP01000067.1"/>
</dbReference>
<evidence type="ECO:0000313" key="3">
    <source>
        <dbReference type="Proteomes" id="UP000294543"/>
    </source>
</evidence>
<proteinExistence type="predicted"/>
<reference evidence="2 3" key="1">
    <citation type="submission" date="2019-03" db="EMBL/GenBank/DDBJ databases">
        <title>Draft genome sequences of novel Actinobacteria.</title>
        <authorList>
            <person name="Sahin N."/>
            <person name="Ay H."/>
            <person name="Saygin H."/>
        </authorList>
    </citation>
    <scope>NUCLEOTIDE SEQUENCE [LARGE SCALE GENOMIC DNA]</scope>
    <source>
        <strain evidence="2 3">KC712</strain>
    </source>
</reference>
<evidence type="ECO:0000256" key="1">
    <source>
        <dbReference type="SAM" id="MobiDB-lite"/>
    </source>
</evidence>
<comment type="caution">
    <text evidence="2">The sequence shown here is derived from an EMBL/GenBank/DDBJ whole genome shotgun (WGS) entry which is preliminary data.</text>
</comment>
<dbReference type="AlphaFoldDB" id="A0A4R4WNU3"/>
<keyword evidence="3" id="KW-1185">Reference proteome</keyword>
<dbReference type="EMBL" id="SMKP01000067">
    <property type="protein sequence ID" value="TDD18714.1"/>
    <property type="molecule type" value="Genomic_DNA"/>
</dbReference>
<gene>
    <name evidence="2" type="ORF">E1294_23455</name>
</gene>
<protein>
    <submittedName>
        <fullName evidence="2">Uncharacterized protein</fullName>
    </submittedName>
</protein>
<feature type="region of interest" description="Disordered" evidence="1">
    <location>
        <begin position="45"/>
        <end position="64"/>
    </location>
</feature>
<sequence>MTLADAALGHVGDLPEGGSHADVTAAADRVITTRRTGDALRAWLARTPPAEHDGPHRLAVTTDE</sequence>